<dbReference type="InterPro" id="IPR010052">
    <property type="entry name" value="T2SS_protein-GspI"/>
</dbReference>
<accession>A0A9X2GXW0</accession>
<dbReference type="Proteomes" id="UP001139722">
    <property type="component" value="Unassembled WGS sequence"/>
</dbReference>
<name>A0A9X2GXW0_9MICO</name>
<evidence type="ECO:0000256" key="4">
    <source>
        <dbReference type="ARBA" id="ARBA00022481"/>
    </source>
</evidence>
<dbReference type="SUPFAM" id="SSF49452">
    <property type="entry name" value="Starch-binding domain-like"/>
    <property type="match status" value="1"/>
</dbReference>
<keyword evidence="12" id="KW-1185">Reference proteome</keyword>
<comment type="similarity">
    <text evidence="2">Belongs to the GSP I family.</text>
</comment>
<keyword evidence="7 10" id="KW-1133">Transmembrane helix</keyword>
<dbReference type="AlphaFoldDB" id="A0A9X2GXW0"/>
<keyword evidence="8 10" id="KW-0472">Membrane</keyword>
<keyword evidence="6 10" id="KW-0812">Transmembrane</keyword>
<evidence type="ECO:0000256" key="2">
    <source>
        <dbReference type="ARBA" id="ARBA00008358"/>
    </source>
</evidence>
<dbReference type="InterPro" id="IPR012902">
    <property type="entry name" value="N_methyl_site"/>
</dbReference>
<dbReference type="RefSeq" id="WP_156999827.1">
    <property type="nucleotide sequence ID" value="NZ_BAAANU010000043.1"/>
</dbReference>
<dbReference type="GO" id="GO:0015627">
    <property type="term" value="C:type II protein secretion system complex"/>
    <property type="evidence" value="ECO:0007669"/>
    <property type="project" value="InterPro"/>
</dbReference>
<evidence type="ECO:0000256" key="7">
    <source>
        <dbReference type="ARBA" id="ARBA00022989"/>
    </source>
</evidence>
<evidence type="ECO:0000256" key="5">
    <source>
        <dbReference type="ARBA" id="ARBA00022519"/>
    </source>
</evidence>
<comment type="caution">
    <text evidence="11">The sequence shown here is derived from an EMBL/GenBank/DDBJ whole genome shotgun (WGS) entry which is preliminary data.</text>
</comment>
<proteinExistence type="inferred from homology"/>
<gene>
    <name evidence="11" type="ORF">BJ978_001761</name>
</gene>
<dbReference type="Pfam" id="PF07963">
    <property type="entry name" value="N_methyl"/>
    <property type="match status" value="1"/>
</dbReference>
<comment type="subcellular location">
    <subcellularLocation>
        <location evidence="1">Cell inner membrane</location>
        <topology evidence="1">Single-pass membrane protein</topology>
    </subcellularLocation>
</comment>
<dbReference type="OrthoDB" id="5244741at2"/>
<dbReference type="EMBL" id="JAMZDY010000001">
    <property type="protein sequence ID" value="MCP2371085.1"/>
    <property type="molecule type" value="Genomic_DNA"/>
</dbReference>
<keyword evidence="4" id="KW-0488">Methylation</keyword>
<keyword evidence="5" id="KW-0997">Cell inner membrane</keyword>
<evidence type="ECO:0000256" key="1">
    <source>
        <dbReference type="ARBA" id="ARBA00004377"/>
    </source>
</evidence>
<dbReference type="GO" id="GO:0030246">
    <property type="term" value="F:carbohydrate binding"/>
    <property type="evidence" value="ECO:0007669"/>
    <property type="project" value="InterPro"/>
</dbReference>
<dbReference type="InterPro" id="IPR013784">
    <property type="entry name" value="Carb-bd-like_fold"/>
</dbReference>
<evidence type="ECO:0000256" key="8">
    <source>
        <dbReference type="ARBA" id="ARBA00023136"/>
    </source>
</evidence>
<evidence type="ECO:0000313" key="12">
    <source>
        <dbReference type="Proteomes" id="UP001139722"/>
    </source>
</evidence>
<evidence type="ECO:0000313" key="11">
    <source>
        <dbReference type="EMBL" id="MCP2371085.1"/>
    </source>
</evidence>
<evidence type="ECO:0000256" key="9">
    <source>
        <dbReference type="SAM" id="MobiDB-lite"/>
    </source>
</evidence>
<feature type="transmembrane region" description="Helical" evidence="10">
    <location>
        <begin position="24"/>
        <end position="47"/>
    </location>
</feature>
<dbReference type="GO" id="GO:0015628">
    <property type="term" value="P:protein secretion by the type II secretion system"/>
    <property type="evidence" value="ECO:0007669"/>
    <property type="project" value="InterPro"/>
</dbReference>
<reference evidence="11" key="1">
    <citation type="submission" date="2022-06" db="EMBL/GenBank/DDBJ databases">
        <title>Sequencing the genomes of 1000 actinobacteria strains.</title>
        <authorList>
            <person name="Klenk H.-P."/>
        </authorList>
    </citation>
    <scope>NUCLEOTIDE SEQUENCE</scope>
    <source>
        <strain evidence="11">DSM 22016</strain>
    </source>
</reference>
<evidence type="ECO:0000256" key="3">
    <source>
        <dbReference type="ARBA" id="ARBA00022475"/>
    </source>
</evidence>
<dbReference type="PANTHER" id="PTHR38779:SF2">
    <property type="entry name" value="TYPE II SECRETION SYSTEM PROTEIN I-RELATED"/>
    <property type="match status" value="1"/>
</dbReference>
<evidence type="ECO:0000256" key="10">
    <source>
        <dbReference type="SAM" id="Phobius"/>
    </source>
</evidence>
<dbReference type="PANTHER" id="PTHR38779">
    <property type="entry name" value="TYPE II SECRETION SYSTEM PROTEIN I-RELATED"/>
    <property type="match status" value="1"/>
</dbReference>
<feature type="region of interest" description="Disordered" evidence="9">
    <location>
        <begin position="338"/>
        <end position="362"/>
    </location>
</feature>
<protein>
    <submittedName>
        <fullName evidence="11">Type II secretory pathway pseudopilin PulG</fullName>
    </submittedName>
</protein>
<organism evidence="11 12">
    <name type="scientific">Agromyces terreus</name>
    <dbReference type="NCBI Taxonomy" id="424795"/>
    <lineage>
        <taxon>Bacteria</taxon>
        <taxon>Bacillati</taxon>
        <taxon>Actinomycetota</taxon>
        <taxon>Actinomycetes</taxon>
        <taxon>Micrococcales</taxon>
        <taxon>Microbacteriaceae</taxon>
        <taxon>Agromyces</taxon>
    </lineage>
</organism>
<keyword evidence="3" id="KW-1003">Cell membrane</keyword>
<sequence>MFARTAALDEAHPADDAGMGLVEVLVAMLVFAIVALSVAYSLTFTLANTRDSKARQIALNLASQEIDKVRAIGDPFKVLTETTPVTQDGETYSIQRSTSWISTAGTDAPCSIAAGTLQYKRVNVTVTWTNMGPTGIPARTDTLLAPASRINDPAKGTLLVSIKGADGLGEPGVSFTITPGTGVALEPTDAEGCSFVLGVAPGTYTVRPSRPNYLDIDQVSAPTKSVVIVAGASASAAFQYDLRGTFPLRYASNALRLPTQTPAVPARRIEYPNELVTTFINSNGVWAYPSPVVESAVTAPAAGIGSWTKELHPWQIGYQAFAGPTTATCTVHDPQAWPPTTATPPLVGSRSPLQSAAPGGTSTDLDVPMGLVDVLRPSGSANDARTFLIAVRQSAPVATGQPACTGSTLQYNFGSVLASTTVAARVALPFGSWKLYAVTATATATPAESNVLKTGVTLRTPGVVPNTDGGFALDPRGVAP</sequence>
<evidence type="ECO:0000256" key="6">
    <source>
        <dbReference type="ARBA" id="ARBA00022692"/>
    </source>
</evidence>
<dbReference type="GO" id="GO:0005886">
    <property type="term" value="C:plasma membrane"/>
    <property type="evidence" value="ECO:0007669"/>
    <property type="project" value="UniProtKB-SubCell"/>
</dbReference>